<dbReference type="EMBL" id="CAIT01000006">
    <property type="protein sequence ID" value="CCH53253.1"/>
    <property type="molecule type" value="Genomic_DNA"/>
</dbReference>
<name>I2GH78_9BACT</name>
<gene>
    <name evidence="2" type="ORF">BN8_02333</name>
</gene>
<dbReference type="Proteomes" id="UP000009309">
    <property type="component" value="Unassembled WGS sequence"/>
</dbReference>
<evidence type="ECO:0000313" key="3">
    <source>
        <dbReference type="Proteomes" id="UP000009309"/>
    </source>
</evidence>
<feature type="region of interest" description="Disordered" evidence="1">
    <location>
        <begin position="1"/>
        <end position="56"/>
    </location>
</feature>
<organism evidence="2 3">
    <name type="scientific">Fibrisoma limi BUZ 3</name>
    <dbReference type="NCBI Taxonomy" id="1185876"/>
    <lineage>
        <taxon>Bacteria</taxon>
        <taxon>Pseudomonadati</taxon>
        <taxon>Bacteroidota</taxon>
        <taxon>Cytophagia</taxon>
        <taxon>Cytophagales</taxon>
        <taxon>Spirosomataceae</taxon>
        <taxon>Fibrisoma</taxon>
    </lineage>
</organism>
<dbReference type="RefSeq" id="WP_009281837.1">
    <property type="nucleotide sequence ID" value="NZ_CAIT01000006.1"/>
</dbReference>
<comment type="caution">
    <text evidence="2">The sequence shown here is derived from an EMBL/GenBank/DDBJ whole genome shotgun (WGS) entry which is preliminary data.</text>
</comment>
<evidence type="ECO:0000256" key="1">
    <source>
        <dbReference type="SAM" id="MobiDB-lite"/>
    </source>
</evidence>
<reference evidence="2 3" key="1">
    <citation type="journal article" date="2012" name="J. Bacteriol.">
        <title>Genome Sequence of the Filamentous Bacterium Fibrisoma limi BUZ 3T.</title>
        <authorList>
            <person name="Filippini M."/>
            <person name="Qi W."/>
            <person name="Jaenicke S."/>
            <person name="Goesmann A."/>
            <person name="Smits T.H."/>
            <person name="Bagheri H.C."/>
        </authorList>
    </citation>
    <scope>NUCLEOTIDE SEQUENCE [LARGE SCALE GENOMIC DNA]</scope>
    <source>
        <strain evidence="3">BUZ 3T</strain>
    </source>
</reference>
<protein>
    <submittedName>
        <fullName evidence="2">Uncharacterized protein</fullName>
    </submittedName>
</protein>
<proteinExistence type="predicted"/>
<feature type="compositionally biased region" description="Basic and acidic residues" evidence="1">
    <location>
        <begin position="35"/>
        <end position="45"/>
    </location>
</feature>
<feature type="compositionally biased region" description="Polar residues" evidence="1">
    <location>
        <begin position="1"/>
        <end position="19"/>
    </location>
</feature>
<sequence>MNQFIKYYSPQSAGGNSTKNQKEEGTKHGNKRHRSEGNQDNDNKPGKGKQNANSVD</sequence>
<keyword evidence="3" id="KW-1185">Reference proteome</keyword>
<dbReference type="AlphaFoldDB" id="I2GH78"/>
<evidence type="ECO:0000313" key="2">
    <source>
        <dbReference type="EMBL" id="CCH53253.1"/>
    </source>
</evidence>
<accession>I2GH78</accession>